<keyword evidence="2" id="KW-1185">Reference proteome</keyword>
<dbReference type="Proteomes" id="UP000246975">
    <property type="component" value="Segment"/>
</dbReference>
<dbReference type="KEGG" id="vg:54992226"/>
<gene>
    <name evidence="1" type="primary">62</name>
    <name evidence="1" type="ORF">PBI_JACE_62</name>
</gene>
<dbReference type="RefSeq" id="YP_009801708.1">
    <property type="nucleotide sequence ID" value="NC_047974.1"/>
</dbReference>
<protein>
    <submittedName>
        <fullName evidence="1">Uncharacterized protein</fullName>
    </submittedName>
</protein>
<reference evidence="1 2" key="1">
    <citation type="submission" date="2018-03" db="EMBL/GenBank/DDBJ databases">
        <authorList>
            <person name="Garlena R.A."/>
            <person name="Russell D.A."/>
            <person name="Pope W.H."/>
            <person name="Jacobs-Sera D."/>
            <person name="Hatfull G.F."/>
        </authorList>
    </citation>
    <scope>NUCLEOTIDE SEQUENCE [LARGE SCALE GENOMIC DNA]</scope>
</reference>
<sequence>MTATLSALHTLHPHLEHRERHALATLGVDLEQRGIMLELQWDTSWLGVDTAPGTNVPVQWFATYHLTEQRETGWGRRHIEHGPDVDETSTEHQTSGLLTTLGEKLREITALDNLDPVQGVTVEINGWALHVAGLLA</sequence>
<accession>A0A2U8UJ44</accession>
<proteinExistence type="predicted"/>
<evidence type="ECO:0000313" key="2">
    <source>
        <dbReference type="Proteomes" id="UP000246975"/>
    </source>
</evidence>
<evidence type="ECO:0000313" key="1">
    <source>
        <dbReference type="EMBL" id="AWN03682.1"/>
    </source>
</evidence>
<dbReference type="EMBL" id="MH153804">
    <property type="protein sequence ID" value="AWN03682.1"/>
    <property type="molecule type" value="Genomic_DNA"/>
</dbReference>
<organism evidence="1 2">
    <name type="scientific">Gordonia phage Jace</name>
    <dbReference type="NCBI Taxonomy" id="2182360"/>
    <lineage>
        <taxon>Viruses</taxon>
        <taxon>Duplodnaviria</taxon>
        <taxon>Heunggongvirae</taxon>
        <taxon>Uroviricota</taxon>
        <taxon>Caudoviricetes</taxon>
        <taxon>Jacevirus</taxon>
        <taxon>Jacevirus jace</taxon>
    </lineage>
</organism>
<name>A0A2U8UJ44_9CAUD</name>
<dbReference type="GeneID" id="54992226"/>